<evidence type="ECO:0000256" key="2">
    <source>
        <dbReference type="ARBA" id="ARBA00005912"/>
    </source>
</evidence>
<evidence type="ECO:0000259" key="6">
    <source>
        <dbReference type="Pfam" id="PF01765"/>
    </source>
</evidence>
<dbReference type="AlphaFoldDB" id="A0A1M5ANU5"/>
<organism evidence="7 8">
    <name type="scientific">Seinonella peptonophila</name>
    <dbReference type="NCBI Taxonomy" id="112248"/>
    <lineage>
        <taxon>Bacteria</taxon>
        <taxon>Bacillati</taxon>
        <taxon>Bacillota</taxon>
        <taxon>Bacilli</taxon>
        <taxon>Bacillales</taxon>
        <taxon>Thermoactinomycetaceae</taxon>
        <taxon>Seinonella</taxon>
    </lineage>
</organism>
<dbReference type="Pfam" id="PF01765">
    <property type="entry name" value="RRF"/>
    <property type="match status" value="1"/>
</dbReference>
<dbReference type="Gene3D" id="1.10.132.20">
    <property type="entry name" value="Ribosome-recycling factor"/>
    <property type="match status" value="1"/>
</dbReference>
<evidence type="ECO:0000313" key="7">
    <source>
        <dbReference type="EMBL" id="SHF31931.1"/>
    </source>
</evidence>
<reference evidence="7 8" key="1">
    <citation type="submission" date="2016-11" db="EMBL/GenBank/DDBJ databases">
        <authorList>
            <person name="Jaros S."/>
            <person name="Januszkiewicz K."/>
            <person name="Wedrychowicz H."/>
        </authorList>
    </citation>
    <scope>NUCLEOTIDE SEQUENCE [LARGE SCALE GENOMIC DNA]</scope>
    <source>
        <strain evidence="7 8">DSM 44666</strain>
    </source>
</reference>
<evidence type="ECO:0000256" key="3">
    <source>
        <dbReference type="ARBA" id="ARBA00022490"/>
    </source>
</evidence>
<dbReference type="NCBIfam" id="TIGR00496">
    <property type="entry name" value="frr"/>
    <property type="match status" value="1"/>
</dbReference>
<dbReference type="FunFam" id="1.10.132.20:FF:000001">
    <property type="entry name" value="Ribosome-recycling factor"/>
    <property type="match status" value="1"/>
</dbReference>
<dbReference type="GO" id="GO:0006415">
    <property type="term" value="P:translational termination"/>
    <property type="evidence" value="ECO:0007669"/>
    <property type="project" value="UniProtKB-UniRule"/>
</dbReference>
<dbReference type="FunFam" id="3.30.1360.40:FF:000001">
    <property type="entry name" value="Ribosome-recycling factor"/>
    <property type="match status" value="1"/>
</dbReference>
<proteinExistence type="inferred from homology"/>
<keyword evidence="3 5" id="KW-0963">Cytoplasm</keyword>
<dbReference type="InterPro" id="IPR002661">
    <property type="entry name" value="Ribosome_recyc_fac"/>
</dbReference>
<dbReference type="STRING" id="112248.SAMN05444392_11520"/>
<dbReference type="RefSeq" id="WP_073157380.1">
    <property type="nucleotide sequence ID" value="NZ_FQVL01000015.1"/>
</dbReference>
<keyword evidence="8" id="KW-1185">Reference proteome</keyword>
<dbReference type="GO" id="GO:0005737">
    <property type="term" value="C:cytoplasm"/>
    <property type="evidence" value="ECO:0007669"/>
    <property type="project" value="UniProtKB-SubCell"/>
</dbReference>
<dbReference type="Gene3D" id="3.30.1360.40">
    <property type="match status" value="1"/>
</dbReference>
<dbReference type="EMBL" id="FQVL01000015">
    <property type="protein sequence ID" value="SHF31931.1"/>
    <property type="molecule type" value="Genomic_DNA"/>
</dbReference>
<dbReference type="HAMAP" id="MF_00040">
    <property type="entry name" value="RRF"/>
    <property type="match status" value="1"/>
</dbReference>
<evidence type="ECO:0000313" key="8">
    <source>
        <dbReference type="Proteomes" id="UP000184476"/>
    </source>
</evidence>
<comment type="subcellular location">
    <subcellularLocation>
        <location evidence="1 5">Cytoplasm</location>
    </subcellularLocation>
</comment>
<dbReference type="CDD" id="cd00520">
    <property type="entry name" value="RRF"/>
    <property type="match status" value="1"/>
</dbReference>
<name>A0A1M5ANU5_9BACL</name>
<comment type="similarity">
    <text evidence="2 5">Belongs to the RRF family.</text>
</comment>
<dbReference type="OrthoDB" id="9804006at2"/>
<evidence type="ECO:0000256" key="5">
    <source>
        <dbReference type="HAMAP-Rule" id="MF_00040"/>
    </source>
</evidence>
<dbReference type="GO" id="GO:0043023">
    <property type="term" value="F:ribosomal large subunit binding"/>
    <property type="evidence" value="ECO:0007669"/>
    <property type="project" value="TreeGrafter"/>
</dbReference>
<evidence type="ECO:0000256" key="1">
    <source>
        <dbReference type="ARBA" id="ARBA00004496"/>
    </source>
</evidence>
<dbReference type="InterPro" id="IPR036191">
    <property type="entry name" value="RRF_sf"/>
</dbReference>
<dbReference type="PANTHER" id="PTHR20982:SF3">
    <property type="entry name" value="MITOCHONDRIAL RIBOSOME RECYCLING FACTOR PSEUDO 1"/>
    <property type="match status" value="1"/>
</dbReference>
<comment type="function">
    <text evidence="5">Responsible for the release of ribosomes from messenger RNA at the termination of protein biosynthesis. May increase the efficiency of translation by recycling ribosomes from one round of translation to another.</text>
</comment>
<dbReference type="SUPFAM" id="SSF55194">
    <property type="entry name" value="Ribosome recycling factor, RRF"/>
    <property type="match status" value="1"/>
</dbReference>
<dbReference type="InterPro" id="IPR023584">
    <property type="entry name" value="Ribosome_recyc_fac_dom"/>
</dbReference>
<dbReference type="PANTHER" id="PTHR20982">
    <property type="entry name" value="RIBOSOME RECYCLING FACTOR"/>
    <property type="match status" value="1"/>
</dbReference>
<accession>A0A1M5ANU5</accession>
<dbReference type="Proteomes" id="UP000184476">
    <property type="component" value="Unassembled WGS sequence"/>
</dbReference>
<keyword evidence="4 5" id="KW-0648">Protein biosynthesis</keyword>
<protein>
    <recommendedName>
        <fullName evidence="5">Ribosome-recycling factor</fullName>
        <shortName evidence="5">RRF</shortName>
    </recommendedName>
    <alternativeName>
        <fullName evidence="5">Ribosome-releasing factor</fullName>
    </alternativeName>
</protein>
<sequence length="185" mass="20855">MVSDVKSKAKEKMDKTILVLKQDLATIRAGRANPAILDKVTVEYYGAVTPLNQVANISSPDPRSLLIQPWDQSILAEVEKAILRSELGFTPSNDGNVIRIVIPALTEERRNELIKVVKKTGEESKVVIRNIRRDANDGIKKLEKNGDIPEDDARRGQDEIQKLTDQFIKEIDRIIANKEKEMLEI</sequence>
<evidence type="ECO:0000256" key="4">
    <source>
        <dbReference type="ARBA" id="ARBA00022917"/>
    </source>
</evidence>
<gene>
    <name evidence="5" type="primary">frr</name>
    <name evidence="7" type="ORF">SAMN05444392_11520</name>
</gene>
<feature type="domain" description="Ribosome recycling factor" evidence="6">
    <location>
        <begin position="20"/>
        <end position="183"/>
    </location>
</feature>